<comment type="caution">
    <text evidence="2">The sequence shown here is derived from an EMBL/GenBank/DDBJ whole genome shotgun (WGS) entry which is preliminary data.</text>
</comment>
<name>A0A8J4A7K5_9ACTN</name>
<evidence type="ECO:0000259" key="1">
    <source>
        <dbReference type="SMART" id="SM00849"/>
    </source>
</evidence>
<dbReference type="Pfam" id="PF00753">
    <property type="entry name" value="Lactamase_B"/>
    <property type="match status" value="1"/>
</dbReference>
<reference evidence="3" key="1">
    <citation type="journal article" date="2021" name="Int. J. Syst. Evol. Microbiol.">
        <title>Actinocatenispora comari sp. nov., an endophytic actinomycete isolated from aerial parts of Comarum salesowianum.</title>
        <authorList>
            <person name="Oyunbileg N."/>
            <person name="Iizaka Y."/>
            <person name="Hamada M."/>
            <person name="Davaapurev B.O."/>
            <person name="Fukumoto A."/>
            <person name="Tsetseg B."/>
            <person name="Kato F."/>
            <person name="Tamura T."/>
            <person name="Batkhuu J."/>
            <person name="Anzai Y."/>
        </authorList>
    </citation>
    <scope>NUCLEOTIDE SEQUENCE [LARGE SCALE GENOMIC DNA]</scope>
    <source>
        <strain evidence="3">NUM-2625</strain>
    </source>
</reference>
<evidence type="ECO:0000313" key="3">
    <source>
        <dbReference type="Proteomes" id="UP000614996"/>
    </source>
</evidence>
<dbReference type="InterPro" id="IPR001279">
    <property type="entry name" value="Metallo-B-lactamas"/>
</dbReference>
<proteinExistence type="predicted"/>
<dbReference type="InterPro" id="IPR036866">
    <property type="entry name" value="RibonucZ/Hydroxyglut_hydro"/>
</dbReference>
<keyword evidence="3" id="KW-1185">Reference proteome</keyword>
<dbReference type="AlphaFoldDB" id="A0A8J4A7K5"/>
<sequence>MEIVELRADLRMVVSPPGQAYLLRHSGGVLLVDTGRVGTGEVIAAALRDWGLDRDAVTQLVLTHWHADHAGAAAEVAGWPNVRVCAHRADAPVIRGERAGDELVLTAAERALHAQVSQGLSDAPPARVDHELDDEEILDGVGARVVATPGHTAGSIALHLPEAGVLFTGDVAAEHDGAVLLGPFNCDRRQAARSFRRLGGLPADVVCFGHGRPLTGAATEALRQAATADTVPDPLG</sequence>
<protein>
    <submittedName>
        <fullName evidence="2">MBL fold metallo-hydrolase</fullName>
    </submittedName>
</protein>
<dbReference type="SMART" id="SM00849">
    <property type="entry name" value="Lactamase_B"/>
    <property type="match status" value="1"/>
</dbReference>
<evidence type="ECO:0000313" key="2">
    <source>
        <dbReference type="EMBL" id="GIL26266.1"/>
    </source>
</evidence>
<dbReference type="Proteomes" id="UP000614996">
    <property type="component" value="Unassembled WGS sequence"/>
</dbReference>
<dbReference type="SUPFAM" id="SSF56281">
    <property type="entry name" value="Metallo-hydrolase/oxidoreductase"/>
    <property type="match status" value="1"/>
</dbReference>
<dbReference type="Gene3D" id="3.60.15.10">
    <property type="entry name" value="Ribonuclease Z/Hydroxyacylglutathione hydrolase-like"/>
    <property type="match status" value="1"/>
</dbReference>
<dbReference type="RefSeq" id="WP_207123983.1">
    <property type="nucleotide sequence ID" value="NZ_BOPO01000020.1"/>
</dbReference>
<dbReference type="PANTHER" id="PTHR42951:SF17">
    <property type="entry name" value="METALLO-BETA-LACTAMASE DOMAIN-CONTAINING PROTEIN"/>
    <property type="match status" value="1"/>
</dbReference>
<dbReference type="PANTHER" id="PTHR42951">
    <property type="entry name" value="METALLO-BETA-LACTAMASE DOMAIN-CONTAINING"/>
    <property type="match status" value="1"/>
</dbReference>
<accession>A0A8J4A7K5</accession>
<dbReference type="CDD" id="cd07721">
    <property type="entry name" value="yflN-like_MBL-fold"/>
    <property type="match status" value="1"/>
</dbReference>
<gene>
    <name evidence="2" type="ORF">NUM_15200</name>
</gene>
<feature type="domain" description="Metallo-beta-lactamase" evidence="1">
    <location>
        <begin position="17"/>
        <end position="210"/>
    </location>
</feature>
<dbReference type="EMBL" id="BOPO01000020">
    <property type="protein sequence ID" value="GIL26266.1"/>
    <property type="molecule type" value="Genomic_DNA"/>
</dbReference>
<organism evidence="2 3">
    <name type="scientific">Actinocatenispora comari</name>
    <dbReference type="NCBI Taxonomy" id="2807577"/>
    <lineage>
        <taxon>Bacteria</taxon>
        <taxon>Bacillati</taxon>
        <taxon>Actinomycetota</taxon>
        <taxon>Actinomycetes</taxon>
        <taxon>Micromonosporales</taxon>
        <taxon>Micromonosporaceae</taxon>
        <taxon>Actinocatenispora</taxon>
    </lineage>
</organism>
<dbReference type="InterPro" id="IPR050855">
    <property type="entry name" value="NDM-1-like"/>
</dbReference>